<evidence type="ECO:0008006" key="3">
    <source>
        <dbReference type="Google" id="ProtNLM"/>
    </source>
</evidence>
<evidence type="ECO:0000313" key="1">
    <source>
        <dbReference type="EMBL" id="AHM56514.1"/>
    </source>
</evidence>
<dbReference type="AlphaFoldDB" id="W8T427"/>
<organism evidence="1 2">
    <name type="scientific">Peptoclostridium acidaminophilum DSM 3953</name>
    <dbReference type="NCBI Taxonomy" id="1286171"/>
    <lineage>
        <taxon>Bacteria</taxon>
        <taxon>Bacillati</taxon>
        <taxon>Bacillota</taxon>
        <taxon>Clostridia</taxon>
        <taxon>Peptostreptococcales</taxon>
        <taxon>Peptoclostridiaceae</taxon>
        <taxon>Peptoclostridium</taxon>
    </lineage>
</organism>
<dbReference type="Pfam" id="PF12982">
    <property type="entry name" value="DUF3866"/>
    <property type="match status" value="1"/>
</dbReference>
<reference evidence="1 2" key="1">
    <citation type="journal article" date="2014" name="Genome Announc.">
        <title>Complete Genome Sequence of Amino Acid-Utilizing Eubacterium acidaminophilum al-2 (DSM 3953).</title>
        <authorList>
            <person name="Poehlein A."/>
            <person name="Andreesen J.R."/>
            <person name="Daniel R."/>
        </authorList>
    </citation>
    <scope>NUCLEOTIDE SEQUENCE [LARGE SCALE GENOMIC DNA]</scope>
    <source>
        <strain evidence="1 2">DSM 3953</strain>
    </source>
</reference>
<gene>
    <name evidence="1" type="ORF">EAL2_c12190</name>
</gene>
<evidence type="ECO:0000313" key="2">
    <source>
        <dbReference type="Proteomes" id="UP000019591"/>
    </source>
</evidence>
<dbReference type="eggNOG" id="COG3502">
    <property type="taxonomic scope" value="Bacteria"/>
</dbReference>
<sequence length="359" mass="39076">MDMLSKKLAIVKSITGEYDDMQELTVLVADRDEKAISYIPLTGRAKPGQSVLLNTTAVELSLGTGGFHFVIANLDEPESSMSPGGHIMKLRYTPYQIKCFAVEEQGSKYHEQINAFESLEKLPVAVGTLHSQLVPFACTAKKLMPGKSIAYIMTDGAALPMYLSKNVKELKNKGLIDHTITCGNAFGGDFESVNVYSAMIFAKQVLRADIIFVCMGPGIAGTGTKYGFTGIEQAYILDAAVKLGGTSIAVPRVSFADKRERHRGISHHTVTVLRDAVCSRVVVPINIQDEEKLATLEKQLEGSGLSRLHEIYRVKGDSTKAAMDEFGMKARSMGRGFDEDEEFFKSASGAASYIAEVLL</sequence>
<dbReference type="STRING" id="1286171.EAL2_c12190"/>
<dbReference type="InterPro" id="IPR024479">
    <property type="entry name" value="DUF3866"/>
</dbReference>
<name>W8T427_PEPAC</name>
<keyword evidence="2" id="KW-1185">Reference proteome</keyword>
<protein>
    <recommendedName>
        <fullName evidence="3">DUF3866 family protein</fullName>
    </recommendedName>
</protein>
<accession>W8T427</accession>
<proteinExistence type="predicted"/>
<dbReference type="RefSeq" id="WP_322787224.1">
    <property type="nucleotide sequence ID" value="NZ_CP007452.1"/>
</dbReference>
<dbReference type="PATRIC" id="fig|1286171.3.peg.1168"/>
<dbReference type="EMBL" id="CP007452">
    <property type="protein sequence ID" value="AHM56514.1"/>
    <property type="molecule type" value="Genomic_DNA"/>
</dbReference>
<dbReference type="Proteomes" id="UP000019591">
    <property type="component" value="Chromosome"/>
</dbReference>
<dbReference type="KEGG" id="eac:EAL2_c12190"/>
<dbReference type="HOGENOM" id="CLU_042007_0_0_9"/>